<sequence>MTFVKFNQAPAVKSFGGLVEEIFNNAGFNKAWKDDFHTHDFYGAYPPVNITETKDAYQVDLLVPGLSKEDFKINLENKTLTISAEKVAESKDENQKQLRREFSFRSFKRSFTLNEQVDAEKIQAKYENGILKLQLAKKENVQDAAKVIVVE</sequence>
<dbReference type="Proteomes" id="UP000199045">
    <property type="component" value="Unassembled WGS sequence"/>
</dbReference>
<evidence type="ECO:0000313" key="4">
    <source>
        <dbReference type="EMBL" id="SDH14596.1"/>
    </source>
</evidence>
<dbReference type="InterPro" id="IPR031107">
    <property type="entry name" value="Small_HSP"/>
</dbReference>
<dbReference type="PANTHER" id="PTHR11527">
    <property type="entry name" value="HEAT-SHOCK PROTEIN 20 FAMILY MEMBER"/>
    <property type="match status" value="1"/>
</dbReference>
<protein>
    <submittedName>
        <fullName evidence="4">HSP20 family protein</fullName>
    </submittedName>
</protein>
<evidence type="ECO:0000259" key="3">
    <source>
        <dbReference type="PROSITE" id="PS01031"/>
    </source>
</evidence>
<comment type="similarity">
    <text evidence="1 2">Belongs to the small heat shock protein (HSP20) family.</text>
</comment>
<evidence type="ECO:0000256" key="1">
    <source>
        <dbReference type="PROSITE-ProRule" id="PRU00285"/>
    </source>
</evidence>
<accession>A0A1G8A125</accession>
<dbReference type="OrthoDB" id="9814487at2"/>
<dbReference type="EMBL" id="FNBN01000009">
    <property type="protein sequence ID" value="SDH14596.1"/>
    <property type="molecule type" value="Genomic_DNA"/>
</dbReference>
<dbReference type="Pfam" id="PF00011">
    <property type="entry name" value="HSP20"/>
    <property type="match status" value="1"/>
</dbReference>
<name>A0A1G8A125_CHIFI</name>
<dbReference type="SUPFAM" id="SSF49764">
    <property type="entry name" value="HSP20-like chaperones"/>
    <property type="match status" value="1"/>
</dbReference>
<evidence type="ECO:0000313" key="5">
    <source>
        <dbReference type="Proteomes" id="UP000199045"/>
    </source>
</evidence>
<proteinExistence type="inferred from homology"/>
<dbReference type="CDD" id="cd06464">
    <property type="entry name" value="ACD_sHsps-like"/>
    <property type="match status" value="1"/>
</dbReference>
<dbReference type="InterPro" id="IPR008978">
    <property type="entry name" value="HSP20-like_chaperone"/>
</dbReference>
<dbReference type="STRING" id="104663.SAMN04488121_10977"/>
<dbReference type="AlphaFoldDB" id="A0A1G8A125"/>
<dbReference type="Gene3D" id="2.60.40.790">
    <property type="match status" value="1"/>
</dbReference>
<gene>
    <name evidence="4" type="ORF">SAMN04488121_10977</name>
</gene>
<feature type="domain" description="SHSP" evidence="3">
    <location>
        <begin position="39"/>
        <end position="151"/>
    </location>
</feature>
<organism evidence="4 5">
    <name type="scientific">Chitinophaga filiformis</name>
    <name type="common">Myxococcus filiformis</name>
    <name type="synonym">Flexibacter filiformis</name>
    <dbReference type="NCBI Taxonomy" id="104663"/>
    <lineage>
        <taxon>Bacteria</taxon>
        <taxon>Pseudomonadati</taxon>
        <taxon>Bacteroidota</taxon>
        <taxon>Chitinophagia</taxon>
        <taxon>Chitinophagales</taxon>
        <taxon>Chitinophagaceae</taxon>
        <taxon>Chitinophaga</taxon>
    </lineage>
</organism>
<evidence type="ECO:0000256" key="2">
    <source>
        <dbReference type="RuleBase" id="RU003616"/>
    </source>
</evidence>
<dbReference type="InterPro" id="IPR002068">
    <property type="entry name" value="A-crystallin/Hsp20_dom"/>
</dbReference>
<dbReference type="PROSITE" id="PS01031">
    <property type="entry name" value="SHSP"/>
    <property type="match status" value="1"/>
</dbReference>
<reference evidence="5" key="1">
    <citation type="submission" date="2016-10" db="EMBL/GenBank/DDBJ databases">
        <authorList>
            <person name="Varghese N."/>
            <person name="Submissions S."/>
        </authorList>
    </citation>
    <scope>NUCLEOTIDE SEQUENCE [LARGE SCALE GENOMIC DNA]</scope>
    <source>
        <strain evidence="5">DSM 527</strain>
    </source>
</reference>
<dbReference type="RefSeq" id="WP_089836807.1">
    <property type="nucleotide sequence ID" value="NZ_FNBN01000009.1"/>
</dbReference>